<dbReference type="InterPro" id="IPR029032">
    <property type="entry name" value="AhpD-like"/>
</dbReference>
<accession>A0AAD5PBI8</accession>
<dbReference type="PANTHER" id="PTHR28180:SF2">
    <property type="entry name" value="PEROXISOMAL PROTEIN 2"/>
    <property type="match status" value="1"/>
</dbReference>
<reference evidence="1" key="2">
    <citation type="submission" date="2023-02" db="EMBL/GenBank/DDBJ databases">
        <authorList>
            <consortium name="DOE Joint Genome Institute"/>
            <person name="Mondo S.J."/>
            <person name="Chang Y."/>
            <person name="Wang Y."/>
            <person name="Ahrendt S."/>
            <person name="Andreopoulos W."/>
            <person name="Barry K."/>
            <person name="Beard J."/>
            <person name="Benny G.L."/>
            <person name="Blankenship S."/>
            <person name="Bonito G."/>
            <person name="Cuomo C."/>
            <person name="Desiro A."/>
            <person name="Gervers K.A."/>
            <person name="Hundley H."/>
            <person name="Kuo A."/>
            <person name="LaButti K."/>
            <person name="Lang B.F."/>
            <person name="Lipzen A."/>
            <person name="O'Donnell K."/>
            <person name="Pangilinan J."/>
            <person name="Reynolds N."/>
            <person name="Sandor L."/>
            <person name="Smith M.W."/>
            <person name="Tsang A."/>
            <person name="Grigoriev I.V."/>
            <person name="Stajich J.E."/>
            <person name="Spatafora J.W."/>
        </authorList>
    </citation>
    <scope>NUCLEOTIDE SEQUENCE</scope>
    <source>
        <strain evidence="1">RSA 2281</strain>
    </source>
</reference>
<protein>
    <submittedName>
        <fullName evidence="1">Uncharacterized protein</fullName>
    </submittedName>
</protein>
<dbReference type="SUPFAM" id="SSF69118">
    <property type="entry name" value="AhpD-like"/>
    <property type="match status" value="1"/>
</dbReference>
<comment type="caution">
    <text evidence="1">The sequence shown here is derived from an EMBL/GenBank/DDBJ whole genome shotgun (WGS) entry which is preliminary data.</text>
</comment>
<name>A0AAD5PBI8_9FUNG</name>
<sequence>MTGTSRLPEHHYNNLFQRIQAETPGLTLEQAAMLLCVALAAGNDPDGVAIVTNLHLNTMASVTKQVAWIEYLRHALCKACLLCSFPRSWNATNAVMNSLSPDIKGQLRLDPINTPSGPEEAHQWHRRGSDFFKDVYRSRGVTIEANIKNASPDLWAFVEYGYGNIVSDMTYMTAVDTELSVIVNLYTMDGGPQFVDHLKGVLNVGGSEQQAQSALHIARLLKESSFHIPHHPS</sequence>
<dbReference type="PANTHER" id="PTHR28180">
    <property type="entry name" value="CONSERVED MITOCHONDRIAL PROTEIN-RELATED"/>
    <property type="match status" value="1"/>
</dbReference>
<keyword evidence="2" id="KW-1185">Reference proteome</keyword>
<gene>
    <name evidence="1" type="ORF">BDA99DRAFT_540111</name>
</gene>
<dbReference type="InterPro" id="IPR052999">
    <property type="entry name" value="PTS1_Protein"/>
</dbReference>
<organism evidence="1 2">
    <name type="scientific">Phascolomyces articulosus</name>
    <dbReference type="NCBI Taxonomy" id="60185"/>
    <lineage>
        <taxon>Eukaryota</taxon>
        <taxon>Fungi</taxon>
        <taxon>Fungi incertae sedis</taxon>
        <taxon>Mucoromycota</taxon>
        <taxon>Mucoromycotina</taxon>
        <taxon>Mucoromycetes</taxon>
        <taxon>Mucorales</taxon>
        <taxon>Lichtheimiaceae</taxon>
        <taxon>Phascolomyces</taxon>
    </lineage>
</organism>
<dbReference type="Gene3D" id="1.20.1290.10">
    <property type="entry name" value="AhpD-like"/>
    <property type="match status" value="1"/>
</dbReference>
<evidence type="ECO:0000313" key="2">
    <source>
        <dbReference type="Proteomes" id="UP001209540"/>
    </source>
</evidence>
<dbReference type="AlphaFoldDB" id="A0AAD5PBI8"/>
<evidence type="ECO:0000313" key="1">
    <source>
        <dbReference type="EMBL" id="KAI9255197.1"/>
    </source>
</evidence>
<dbReference type="EMBL" id="JAIXMP010000023">
    <property type="protein sequence ID" value="KAI9255197.1"/>
    <property type="molecule type" value="Genomic_DNA"/>
</dbReference>
<dbReference type="Proteomes" id="UP001209540">
    <property type="component" value="Unassembled WGS sequence"/>
</dbReference>
<proteinExistence type="predicted"/>
<reference evidence="1" key="1">
    <citation type="journal article" date="2022" name="IScience">
        <title>Evolution of zygomycete secretomes and the origins of terrestrial fungal ecologies.</title>
        <authorList>
            <person name="Chang Y."/>
            <person name="Wang Y."/>
            <person name="Mondo S."/>
            <person name="Ahrendt S."/>
            <person name="Andreopoulos W."/>
            <person name="Barry K."/>
            <person name="Beard J."/>
            <person name="Benny G.L."/>
            <person name="Blankenship S."/>
            <person name="Bonito G."/>
            <person name="Cuomo C."/>
            <person name="Desiro A."/>
            <person name="Gervers K.A."/>
            <person name="Hundley H."/>
            <person name="Kuo A."/>
            <person name="LaButti K."/>
            <person name="Lang B.F."/>
            <person name="Lipzen A."/>
            <person name="O'Donnell K."/>
            <person name="Pangilinan J."/>
            <person name="Reynolds N."/>
            <person name="Sandor L."/>
            <person name="Smith M.E."/>
            <person name="Tsang A."/>
            <person name="Grigoriev I.V."/>
            <person name="Stajich J.E."/>
            <person name="Spatafora J.W."/>
        </authorList>
    </citation>
    <scope>NUCLEOTIDE SEQUENCE</scope>
    <source>
        <strain evidence="1">RSA 2281</strain>
    </source>
</reference>